<gene>
    <name evidence="2" type="ORF">LIER_08170</name>
</gene>
<evidence type="ECO:0000313" key="2">
    <source>
        <dbReference type="EMBL" id="GAA0148836.1"/>
    </source>
</evidence>
<evidence type="ECO:0000256" key="1">
    <source>
        <dbReference type="SAM" id="MobiDB-lite"/>
    </source>
</evidence>
<evidence type="ECO:0000313" key="3">
    <source>
        <dbReference type="Proteomes" id="UP001454036"/>
    </source>
</evidence>
<keyword evidence="3" id="KW-1185">Reference proteome</keyword>
<name>A0AAV3PDR2_LITER</name>
<accession>A0AAV3PDR2</accession>
<protein>
    <submittedName>
        <fullName evidence="2">Uncharacterized protein</fullName>
    </submittedName>
</protein>
<feature type="region of interest" description="Disordered" evidence="1">
    <location>
        <begin position="1"/>
        <end position="22"/>
    </location>
</feature>
<dbReference type="AlphaFoldDB" id="A0AAV3PDR2"/>
<organism evidence="2 3">
    <name type="scientific">Lithospermum erythrorhizon</name>
    <name type="common">Purple gromwell</name>
    <name type="synonym">Lithospermum officinale var. erythrorhizon</name>
    <dbReference type="NCBI Taxonomy" id="34254"/>
    <lineage>
        <taxon>Eukaryota</taxon>
        <taxon>Viridiplantae</taxon>
        <taxon>Streptophyta</taxon>
        <taxon>Embryophyta</taxon>
        <taxon>Tracheophyta</taxon>
        <taxon>Spermatophyta</taxon>
        <taxon>Magnoliopsida</taxon>
        <taxon>eudicotyledons</taxon>
        <taxon>Gunneridae</taxon>
        <taxon>Pentapetalae</taxon>
        <taxon>asterids</taxon>
        <taxon>lamiids</taxon>
        <taxon>Boraginales</taxon>
        <taxon>Boraginaceae</taxon>
        <taxon>Boraginoideae</taxon>
        <taxon>Lithospermeae</taxon>
        <taxon>Lithospermum</taxon>
    </lineage>
</organism>
<dbReference type="EMBL" id="BAABME010001307">
    <property type="protein sequence ID" value="GAA0148836.1"/>
    <property type="molecule type" value="Genomic_DNA"/>
</dbReference>
<dbReference type="Proteomes" id="UP001454036">
    <property type="component" value="Unassembled WGS sequence"/>
</dbReference>
<sequence length="230" mass="25029">MATHKGVGGVNDPSISPTHNDSPIRAIDAGALHQANLFLRMSQSLRRAELIPRGVPRPRHPCLLPPPRVKHLDLQLNKINWLNITIFQVECSRAGVEASVPLFSGLFSIKHRDFDISLGAKGGGKLSKNFLAGPSPNKVHTSRWHDKWFLIRACIGPKVPTVWTSKGELTIGGAEAYYRGSASSAFVPIFPPKRSSTSEASDLLEAKRIKVEAVKKATSLVHAPKPLVST</sequence>
<comment type="caution">
    <text evidence="2">The sequence shown here is derived from an EMBL/GenBank/DDBJ whole genome shotgun (WGS) entry which is preliminary data.</text>
</comment>
<reference evidence="2 3" key="1">
    <citation type="submission" date="2024-01" db="EMBL/GenBank/DDBJ databases">
        <title>The complete chloroplast genome sequence of Lithospermum erythrorhizon: insights into the phylogenetic relationship among Boraginaceae species and the maternal lineages of purple gromwells.</title>
        <authorList>
            <person name="Okada T."/>
            <person name="Watanabe K."/>
        </authorList>
    </citation>
    <scope>NUCLEOTIDE SEQUENCE [LARGE SCALE GENOMIC DNA]</scope>
</reference>
<proteinExistence type="predicted"/>